<dbReference type="SMART" id="SM00487">
    <property type="entry name" value="DEXDc"/>
    <property type="match status" value="1"/>
</dbReference>
<dbReference type="InterPro" id="IPR055180">
    <property type="entry name" value="HsdR_RecA-like_helicase_dom_2"/>
</dbReference>
<evidence type="ECO:0000256" key="5">
    <source>
        <dbReference type="ARBA" id="ARBA00022747"/>
    </source>
</evidence>
<dbReference type="InterPro" id="IPR021810">
    <property type="entry name" value="T1RH-like_C"/>
</dbReference>
<keyword evidence="4 10" id="KW-0547">Nucleotide-binding</keyword>
<dbReference type="InterPro" id="IPR027417">
    <property type="entry name" value="P-loop_NTPase"/>
</dbReference>
<sequence>MSYMYSENLLIEQPAITLFQSLGYSYQNCYNEIFGEKGTLGRETSTDVILIPKLKEALLNLNPDIPNDAIEQAIEELTRDRSVLNPVNANRDIYKLIRDGVKVKVKREDGTEENETVKVMEFDNLDRNDFFLASQLWITGEMYKRRADLVGFVNGLPLIFIELKAVHKKLENAFRDNLTDYKDTIPHIFRYNAFIILSNGSESRIGSITSDYEHFSEWKKINSEGEEGVVSLETIIKGTCDKRKLLDLIENFILYSDTGGSLIKIIAKNHQFLGVNNSIESFSKIKENQGRLGVFWHTQGSGKSYSMIFFSQKILRKFEGNYTFLIVTDRKELDEQIYKNFACAGAVTEQEVHAESGKHLEQLLKEDHRNIFTLIHKFGDINYKVSDRSDIIVIADEAHRSQYDTLAMNMRTALPNAAFIAFTGTPLIAGEELTRKTFGDYISIYNFKQSADDNATVPLYYENRIPEVQLKNEDLNEDLERIIEEAMLSPEQEEKLQREFAREYHIITRDDRLEKIAADIVTHFINRGYQGKAMVVSVDKPTAVKMYDKVQKLWQKHLKELKIERSDEPQDRTKDIAEKIKYMEETDMAVVVSSEQNEIQKFKKLGLDIEKHRRRMVKEDMSEKFKDPYDPFRIVFVCAMWMTGFDVPSLSTIYLDKPMKNHTLMQTIARANRVFGDKKNGLIVDYVGIFRNLQKALAIYGTGSGGGIKEGDTPVKPKSELVRELDQVIKETEEFCRKRGVAIEQIIKVEKLEKIKLIADAADALIVNDDTKNRYLLLASNVMKLFKAILPDPEAGKFYDKCMVLNVIAGKIRSETGDEVDISAVMGKVKDVLDESIEAEGFLIRESIGANRIDLSRIDFEALRRQFDKGRKNTQAAGLKAAISAKLNSMVRLNRARIDYLQRFQQLIDEYNSGAINVELFFERLMSFMKDLNEEEKRGVSENLTEEELAIFDLLKKPGMTKAETQQVKLASKNLLIKLTKEKLVLDWRRKQQTRADVQFTIETVLDEMLPKSYPSDLYQQKCNTVYQHVYDSYYGAGKSVYASN</sequence>
<gene>
    <name evidence="12" type="ORF">C4544_03205</name>
</gene>
<dbReference type="EMBL" id="QZJW01000021">
    <property type="protein sequence ID" value="RJO61333.1"/>
    <property type="molecule type" value="Genomic_DNA"/>
</dbReference>
<evidence type="ECO:0000256" key="2">
    <source>
        <dbReference type="ARBA" id="ARBA00008598"/>
    </source>
</evidence>
<evidence type="ECO:0000256" key="3">
    <source>
        <dbReference type="ARBA" id="ARBA00022722"/>
    </source>
</evidence>
<keyword evidence="3" id="KW-0540">Nuclease</keyword>
<evidence type="ECO:0000256" key="4">
    <source>
        <dbReference type="ARBA" id="ARBA00022741"/>
    </source>
</evidence>
<dbReference type="GO" id="GO:0009307">
    <property type="term" value="P:DNA restriction-modification system"/>
    <property type="evidence" value="ECO:0007669"/>
    <property type="project" value="UniProtKB-KW"/>
</dbReference>
<keyword evidence="6 12" id="KW-0255">Endonuclease</keyword>
<evidence type="ECO:0000313" key="13">
    <source>
        <dbReference type="Proteomes" id="UP000285655"/>
    </source>
</evidence>
<keyword evidence="8 10" id="KW-0067">ATP-binding</keyword>
<dbReference type="CDD" id="cd18800">
    <property type="entry name" value="SF2_C_EcoR124I-like"/>
    <property type="match status" value="1"/>
</dbReference>
<dbReference type="InterPro" id="IPR051268">
    <property type="entry name" value="Type-I_R_enzyme_R_subunit"/>
</dbReference>
<evidence type="ECO:0000256" key="8">
    <source>
        <dbReference type="ARBA" id="ARBA00022840"/>
    </source>
</evidence>
<dbReference type="InterPro" id="IPR014001">
    <property type="entry name" value="Helicase_ATP-bd"/>
</dbReference>
<dbReference type="Gene3D" id="3.90.1570.50">
    <property type="match status" value="1"/>
</dbReference>
<dbReference type="PROSITE" id="PS51192">
    <property type="entry name" value="HELICASE_ATP_BIND_1"/>
    <property type="match status" value="1"/>
</dbReference>
<comment type="similarity">
    <text evidence="2 10">Belongs to the HsdR family.</text>
</comment>
<keyword evidence="7 10" id="KW-0378">Hydrolase</keyword>
<feature type="domain" description="Helicase ATP-binding" evidence="11">
    <location>
        <begin position="284"/>
        <end position="444"/>
    </location>
</feature>
<evidence type="ECO:0000256" key="10">
    <source>
        <dbReference type="RuleBase" id="RU364115"/>
    </source>
</evidence>
<evidence type="ECO:0000256" key="7">
    <source>
        <dbReference type="ARBA" id="ARBA00022801"/>
    </source>
</evidence>
<organism evidence="12 13">
    <name type="scientific">candidate division WS5 bacterium</name>
    <dbReference type="NCBI Taxonomy" id="2093353"/>
    <lineage>
        <taxon>Bacteria</taxon>
        <taxon>candidate division WS5</taxon>
    </lineage>
</organism>
<dbReference type="PANTHER" id="PTHR30195">
    <property type="entry name" value="TYPE I SITE-SPECIFIC DEOXYRIBONUCLEASE PROTEIN SUBUNIT M AND R"/>
    <property type="match status" value="1"/>
</dbReference>
<name>A0A419DDX2_9BACT</name>
<comment type="caution">
    <text evidence="12">The sequence shown here is derived from an EMBL/GenBank/DDBJ whole genome shotgun (WGS) entry which is preliminary data.</text>
</comment>
<keyword evidence="9 10" id="KW-0238">DNA-binding</keyword>
<dbReference type="NCBIfam" id="TIGR00348">
    <property type="entry name" value="hsdR"/>
    <property type="match status" value="1"/>
</dbReference>
<evidence type="ECO:0000256" key="6">
    <source>
        <dbReference type="ARBA" id="ARBA00022759"/>
    </source>
</evidence>
<comment type="function">
    <text evidence="10">Subunit R is required for both nuclease and ATPase activities, but not for modification.</text>
</comment>
<keyword evidence="5 10" id="KW-0680">Restriction system</keyword>
<evidence type="ECO:0000259" key="11">
    <source>
        <dbReference type="PROSITE" id="PS51192"/>
    </source>
</evidence>
<dbReference type="PANTHER" id="PTHR30195:SF15">
    <property type="entry name" value="TYPE I RESTRICTION ENZYME HINDI ENDONUCLEASE SUBUNIT"/>
    <property type="match status" value="1"/>
</dbReference>
<dbReference type="AlphaFoldDB" id="A0A419DDX2"/>
<dbReference type="InterPro" id="IPR004473">
    <property type="entry name" value="Restrct_endonuc_typeI_HsdR"/>
</dbReference>
<proteinExistence type="inferred from homology"/>
<dbReference type="Pfam" id="PF18766">
    <property type="entry name" value="SWI2_SNF2"/>
    <property type="match status" value="1"/>
</dbReference>
<reference evidence="12 13" key="1">
    <citation type="journal article" date="2017" name="ISME J.">
        <title>Energy and carbon metabolisms in a deep terrestrial subsurface fluid microbial community.</title>
        <authorList>
            <person name="Momper L."/>
            <person name="Jungbluth S.P."/>
            <person name="Lee M.D."/>
            <person name="Amend J.P."/>
        </authorList>
    </citation>
    <scope>NUCLEOTIDE SEQUENCE [LARGE SCALE GENOMIC DNA]</scope>
    <source>
        <strain evidence="12">SURF_29</strain>
    </source>
</reference>
<dbReference type="Pfam" id="PF22679">
    <property type="entry name" value="T1R_D3-like"/>
    <property type="match status" value="1"/>
</dbReference>
<dbReference type="InterPro" id="IPR040980">
    <property type="entry name" value="SWI2_SNF2"/>
</dbReference>
<comment type="subunit">
    <text evidence="10">The type I restriction/modification system is composed of three polypeptides R, M and S.</text>
</comment>
<dbReference type="Gene3D" id="3.40.50.300">
    <property type="entry name" value="P-loop containing nucleotide triphosphate hydrolases"/>
    <property type="match status" value="2"/>
</dbReference>
<dbReference type="EC" id="3.1.21.3" evidence="10"/>
<accession>A0A419DDX2</accession>
<protein>
    <recommendedName>
        <fullName evidence="10">Type I restriction enzyme endonuclease subunit</fullName>
        <shortName evidence="10">R protein</shortName>
        <ecNumber evidence="10">3.1.21.3</ecNumber>
    </recommendedName>
</protein>
<dbReference type="Pfam" id="PF04313">
    <property type="entry name" value="HSDR_N"/>
    <property type="match status" value="1"/>
</dbReference>
<dbReference type="Pfam" id="PF11867">
    <property type="entry name" value="T1RH-like_C"/>
    <property type="match status" value="1"/>
</dbReference>
<dbReference type="InterPro" id="IPR007409">
    <property type="entry name" value="Restrct_endonuc_type1_HsdR_N"/>
</dbReference>
<dbReference type="GO" id="GO:0003677">
    <property type="term" value="F:DNA binding"/>
    <property type="evidence" value="ECO:0007669"/>
    <property type="project" value="UniProtKB-KW"/>
</dbReference>
<comment type="catalytic activity">
    <reaction evidence="1 10">
        <text>Endonucleolytic cleavage of DNA to give random double-stranded fragments with terminal 5'-phosphates, ATP is simultaneously hydrolyzed.</text>
        <dbReference type="EC" id="3.1.21.3"/>
    </reaction>
</comment>
<evidence type="ECO:0000313" key="12">
    <source>
        <dbReference type="EMBL" id="RJO61333.1"/>
    </source>
</evidence>
<dbReference type="Proteomes" id="UP000285655">
    <property type="component" value="Unassembled WGS sequence"/>
</dbReference>
<evidence type="ECO:0000256" key="1">
    <source>
        <dbReference type="ARBA" id="ARBA00000851"/>
    </source>
</evidence>
<evidence type="ECO:0000256" key="9">
    <source>
        <dbReference type="ARBA" id="ARBA00023125"/>
    </source>
</evidence>
<dbReference type="CDD" id="cd22332">
    <property type="entry name" value="HsdR_N"/>
    <property type="match status" value="1"/>
</dbReference>
<dbReference type="GO" id="GO:0009035">
    <property type="term" value="F:type I site-specific deoxyribonuclease activity"/>
    <property type="evidence" value="ECO:0007669"/>
    <property type="project" value="UniProtKB-EC"/>
</dbReference>
<dbReference type="GO" id="GO:0005524">
    <property type="term" value="F:ATP binding"/>
    <property type="evidence" value="ECO:0007669"/>
    <property type="project" value="UniProtKB-KW"/>
</dbReference>
<dbReference type="SUPFAM" id="SSF52540">
    <property type="entry name" value="P-loop containing nucleoside triphosphate hydrolases"/>
    <property type="match status" value="2"/>
</dbReference>